<evidence type="ECO:0000313" key="8">
    <source>
        <dbReference type="Proteomes" id="UP000603715"/>
    </source>
</evidence>
<keyword evidence="3" id="KW-0564">Palmitate</keyword>
<dbReference type="EMBL" id="JACXXP010000015">
    <property type="protein sequence ID" value="MBD3905431.1"/>
    <property type="molecule type" value="Genomic_DNA"/>
</dbReference>
<evidence type="ECO:0000313" key="7">
    <source>
        <dbReference type="EMBL" id="MBD3905431.1"/>
    </source>
</evidence>
<comment type="caution">
    <text evidence="7">The sequence shown here is derived from an EMBL/GenBank/DDBJ whole genome shotgun (WGS) entry which is preliminary data.</text>
</comment>
<sequence length="101" mass="11353">MSSPKDSTHQSISDSLTNNQTESNPEIIKTTISDKNGKKLDMTFNNTKNIVTLVLNGETIELEGQKAASGIWYKNEHYELRGKGNENELHKDGKLIFKSEK</sequence>
<gene>
    <name evidence="7" type="ORF">IEW27_12640</name>
</gene>
<keyword evidence="8" id="KW-1185">Reference proteome</keyword>
<dbReference type="InterPro" id="IPR036328">
    <property type="entry name" value="MliC_sf"/>
</dbReference>
<evidence type="ECO:0000256" key="3">
    <source>
        <dbReference type="ARBA" id="ARBA00023139"/>
    </source>
</evidence>
<dbReference type="Proteomes" id="UP000603715">
    <property type="component" value="Unassembled WGS sequence"/>
</dbReference>
<accession>A0ABR8M934</accession>
<evidence type="ECO:0000256" key="1">
    <source>
        <dbReference type="ARBA" id="ARBA00022729"/>
    </source>
</evidence>
<dbReference type="InterPro" id="IPR018660">
    <property type="entry name" value="MliC"/>
</dbReference>
<name>A0ABR8M934_9FLAO</name>
<evidence type="ECO:0000256" key="4">
    <source>
        <dbReference type="ARBA" id="ARBA00023288"/>
    </source>
</evidence>
<protein>
    <submittedName>
        <fullName evidence="7">MliC family protein</fullName>
    </submittedName>
</protein>
<keyword evidence="1" id="KW-0732">Signal</keyword>
<keyword evidence="4" id="KW-0449">Lipoprotein</keyword>
<reference evidence="8" key="1">
    <citation type="submission" date="2023-07" db="EMBL/GenBank/DDBJ databases">
        <title>Description of novel Chryseobacterium sp. strain C-2.</title>
        <authorList>
            <person name="Saticioglu I.B."/>
        </authorList>
    </citation>
    <scope>NUCLEOTIDE SEQUENCE [LARGE SCALE GENOMIC DNA]</scope>
    <source>
        <strain evidence="8">C-2</strain>
    </source>
</reference>
<evidence type="ECO:0000256" key="5">
    <source>
        <dbReference type="SAM" id="MobiDB-lite"/>
    </source>
</evidence>
<evidence type="ECO:0000259" key="6">
    <source>
        <dbReference type="Pfam" id="PF09864"/>
    </source>
</evidence>
<keyword evidence="2" id="KW-0472">Membrane</keyword>
<evidence type="ECO:0000256" key="2">
    <source>
        <dbReference type="ARBA" id="ARBA00023136"/>
    </source>
</evidence>
<dbReference type="SUPFAM" id="SSF141488">
    <property type="entry name" value="YdhA-like"/>
    <property type="match status" value="1"/>
</dbReference>
<feature type="domain" description="C-type lysozyme inhibitor" evidence="6">
    <location>
        <begin position="36"/>
        <end position="93"/>
    </location>
</feature>
<organism evidence="7 8">
    <name type="scientific">Chryseobacterium muglaense</name>
    <dbReference type="NCBI Taxonomy" id="2893752"/>
    <lineage>
        <taxon>Bacteria</taxon>
        <taxon>Pseudomonadati</taxon>
        <taxon>Bacteroidota</taxon>
        <taxon>Flavobacteriia</taxon>
        <taxon>Flavobacteriales</taxon>
        <taxon>Weeksellaceae</taxon>
        <taxon>Chryseobacterium group</taxon>
        <taxon>Chryseobacterium</taxon>
    </lineage>
</organism>
<feature type="region of interest" description="Disordered" evidence="5">
    <location>
        <begin position="1"/>
        <end position="30"/>
    </location>
</feature>
<dbReference type="Pfam" id="PF09864">
    <property type="entry name" value="MliC"/>
    <property type="match status" value="1"/>
</dbReference>
<dbReference type="Gene3D" id="2.40.128.200">
    <property type="match status" value="1"/>
</dbReference>
<proteinExistence type="predicted"/>